<keyword evidence="2" id="KW-0732">Signal</keyword>
<feature type="signal peptide" evidence="2">
    <location>
        <begin position="1"/>
        <end position="23"/>
    </location>
</feature>
<keyword evidence="1" id="KW-1133">Transmembrane helix</keyword>
<evidence type="ECO:0000256" key="2">
    <source>
        <dbReference type="SAM" id="SignalP"/>
    </source>
</evidence>
<feature type="transmembrane region" description="Helical" evidence="1">
    <location>
        <begin position="134"/>
        <end position="159"/>
    </location>
</feature>
<keyword evidence="1" id="KW-0472">Membrane</keyword>
<evidence type="ECO:0000313" key="3">
    <source>
        <dbReference type="Ensembl" id="ENSSSCP00065023175.1"/>
    </source>
</evidence>
<keyword evidence="1" id="KW-0812">Transmembrane</keyword>
<feature type="transmembrane region" description="Helical" evidence="1">
    <location>
        <begin position="33"/>
        <end position="51"/>
    </location>
</feature>
<sequence>MFLQMALFCSFLWLSSIPLCIHTYHIFLTPSSVDGHLACFYVLVIVISAAMDRGVHVSFSRRVLPRYMPKSGIAGSCGSSSYSFLRHLHPDLHGGCTNLHSHQQCRRVVFSPHPLQHLLFVDLLMMAILTGMRWYLIGVLICISLIICAHFFMCLLSVGMCSLEKCLFRSFARFSIGLLAFFLWSCISCLYILEIKPLSVASFGTVFSHSVS</sequence>
<proteinExistence type="predicted"/>
<dbReference type="AlphaFoldDB" id="A0A8D1YR64"/>
<name>A0A8D1YR64_PIG</name>
<feature type="chain" id="PRO_5034772328" evidence="2">
    <location>
        <begin position="24"/>
        <end position="212"/>
    </location>
</feature>
<evidence type="ECO:0000256" key="1">
    <source>
        <dbReference type="SAM" id="Phobius"/>
    </source>
</evidence>
<protein>
    <submittedName>
        <fullName evidence="3">Uncharacterized protein</fullName>
    </submittedName>
</protein>
<dbReference type="Ensembl" id="ENSSSCT00065053325.1">
    <property type="protein sequence ID" value="ENSSSCP00065023175.1"/>
    <property type="gene ID" value="ENSSSCG00065039025.1"/>
</dbReference>
<feature type="transmembrane region" description="Helical" evidence="1">
    <location>
        <begin position="171"/>
        <end position="193"/>
    </location>
</feature>
<organism evidence="3 4">
    <name type="scientific">Sus scrofa</name>
    <name type="common">Pig</name>
    <dbReference type="NCBI Taxonomy" id="9823"/>
    <lineage>
        <taxon>Eukaryota</taxon>
        <taxon>Metazoa</taxon>
        <taxon>Chordata</taxon>
        <taxon>Craniata</taxon>
        <taxon>Vertebrata</taxon>
        <taxon>Euteleostomi</taxon>
        <taxon>Mammalia</taxon>
        <taxon>Eutheria</taxon>
        <taxon>Laurasiatheria</taxon>
        <taxon>Artiodactyla</taxon>
        <taxon>Suina</taxon>
        <taxon>Suidae</taxon>
        <taxon>Sus</taxon>
    </lineage>
</organism>
<dbReference type="Proteomes" id="UP000694725">
    <property type="component" value="Unplaced"/>
</dbReference>
<evidence type="ECO:0000313" key="4">
    <source>
        <dbReference type="Proteomes" id="UP000694725"/>
    </source>
</evidence>
<accession>A0A8D1YR64</accession>
<reference evidence="3" key="1">
    <citation type="submission" date="2025-08" db="UniProtKB">
        <authorList>
            <consortium name="Ensembl"/>
        </authorList>
    </citation>
    <scope>IDENTIFICATION</scope>
</reference>